<dbReference type="InterPro" id="IPR027383">
    <property type="entry name" value="Znf_put"/>
</dbReference>
<dbReference type="Proteomes" id="UP001516472">
    <property type="component" value="Unassembled WGS sequence"/>
</dbReference>
<feature type="compositionally biased region" description="Polar residues" evidence="1">
    <location>
        <begin position="423"/>
        <end position="432"/>
    </location>
</feature>
<dbReference type="Pfam" id="PF13490">
    <property type="entry name" value="zf-HC2"/>
    <property type="match status" value="1"/>
</dbReference>
<dbReference type="PANTHER" id="PTHR30273:SF2">
    <property type="entry name" value="PROTEIN FECR"/>
    <property type="match status" value="1"/>
</dbReference>
<dbReference type="Gene3D" id="1.25.40.10">
    <property type="entry name" value="Tetratricopeptide repeat domain"/>
    <property type="match status" value="1"/>
</dbReference>
<dbReference type="PANTHER" id="PTHR30273">
    <property type="entry name" value="PERIPLASMIC SIGNAL SENSOR AND SIGMA FACTOR ACTIVATOR FECR-RELATED"/>
    <property type="match status" value="1"/>
</dbReference>
<proteinExistence type="predicted"/>
<sequence length="684" mass="69353">MAGHETQALWALAAGELDAAARARVETHVEACASCAAALKQVVEARALLSTAREVEPAVRWEEAGARLKAAAAKRMAVPGRRVLSPWALTLAGACAVALVLWLGGALLTGRTTGTGTSAVATQGPRDAEAPVGAAAAVAAGSGSAPAGGNGQQEAAAVAVGSAPALAAREAVAARAEAASTTEAERVAGAVAREATGAEHALAPGMRLRSGMAVRTPAKASAVLRLPDASRVRLSSGSDVVFARAETNAVHLTVQQGRLSVTASHAQREGFLVESAGLRVTVVGTVFSVERTAGGAAVAVLEGRVRVEAEGQPPRFVDAGERVELAQAGGALKPRALSAGDRQAFRDLRAAEPRPAVASATPPRMEPTPTGVSPAPRALTPKDRRPQPANDAPPRQAVATASNDVEAPNARPEAPAPTDGTAPRQSIATASNPLEEVPTPVPGSTPPSDTASLPSVATASPASGDAAHASAATPPGDAAAPDTAVAATPTGPATADGDFVPYPGSTGDALASAAPLLTPGTVQAPSIAAPPPVQPRRRKSLAMLVPGGLLSDDSDERFLGYARLQSQGSTCGRFLVGLGEIAQASPRDKHREDARALRGRCFTKQRQPAAAEDEYRQYLTEFPNGRYATEARVALGLPAVPAPGASEGAPAPLPKPVPLQPRWTPGEMGSPQRPPVNPGTSRRW</sequence>
<keyword evidence="2" id="KW-0812">Transmembrane</keyword>
<accession>A0ABR9PQ67</accession>
<evidence type="ECO:0000313" key="6">
    <source>
        <dbReference type="Proteomes" id="UP001516472"/>
    </source>
</evidence>
<feature type="transmembrane region" description="Helical" evidence="2">
    <location>
        <begin position="84"/>
        <end position="108"/>
    </location>
</feature>
<feature type="domain" description="Putative zinc-finger" evidence="4">
    <location>
        <begin position="7"/>
        <end position="36"/>
    </location>
</feature>
<evidence type="ECO:0000259" key="3">
    <source>
        <dbReference type="Pfam" id="PF04773"/>
    </source>
</evidence>
<dbReference type="InterPro" id="IPR006860">
    <property type="entry name" value="FecR"/>
</dbReference>
<dbReference type="InterPro" id="IPR011990">
    <property type="entry name" value="TPR-like_helical_dom_sf"/>
</dbReference>
<keyword evidence="2" id="KW-1133">Transmembrane helix</keyword>
<dbReference type="InterPro" id="IPR041916">
    <property type="entry name" value="Anti_sigma_zinc_sf"/>
</dbReference>
<feature type="compositionally biased region" description="Low complexity" evidence="1">
    <location>
        <begin position="457"/>
        <end position="498"/>
    </location>
</feature>
<protein>
    <submittedName>
        <fullName evidence="5">VgrG protein</fullName>
    </submittedName>
</protein>
<dbReference type="EMBL" id="JAAIYO010000004">
    <property type="protein sequence ID" value="MBE4750039.1"/>
    <property type="molecule type" value="Genomic_DNA"/>
</dbReference>
<dbReference type="Gene3D" id="1.10.10.1320">
    <property type="entry name" value="Anti-sigma factor, zinc-finger domain"/>
    <property type="match status" value="1"/>
</dbReference>
<feature type="compositionally biased region" description="Low complexity" evidence="1">
    <location>
        <begin position="639"/>
        <end position="650"/>
    </location>
</feature>
<keyword evidence="2" id="KW-0472">Membrane</keyword>
<feature type="compositionally biased region" description="Low complexity" evidence="1">
    <location>
        <begin position="406"/>
        <end position="417"/>
    </location>
</feature>
<evidence type="ECO:0000259" key="4">
    <source>
        <dbReference type="Pfam" id="PF13490"/>
    </source>
</evidence>
<gene>
    <name evidence="5" type="ORF">G4177_17885</name>
</gene>
<name>A0ABR9PQ67_9BACT</name>
<evidence type="ECO:0000313" key="5">
    <source>
        <dbReference type="EMBL" id="MBE4750039.1"/>
    </source>
</evidence>
<reference evidence="5 6" key="1">
    <citation type="submission" date="2020-02" db="EMBL/GenBank/DDBJ databases">
        <authorList>
            <person name="Babadi Z.K."/>
            <person name="Risdian C."/>
            <person name="Ebrahimipour G.H."/>
            <person name="Wink J."/>
        </authorList>
    </citation>
    <scope>NUCLEOTIDE SEQUENCE [LARGE SCALE GENOMIC DNA]</scope>
    <source>
        <strain evidence="5 6">ZKHCc1 1396</strain>
    </source>
</reference>
<organism evidence="5 6">
    <name type="scientific">Corallococcus soli</name>
    <dbReference type="NCBI Taxonomy" id="2710757"/>
    <lineage>
        <taxon>Bacteria</taxon>
        <taxon>Pseudomonadati</taxon>
        <taxon>Myxococcota</taxon>
        <taxon>Myxococcia</taxon>
        <taxon>Myxococcales</taxon>
        <taxon>Cystobacterineae</taxon>
        <taxon>Myxococcaceae</taxon>
        <taxon>Corallococcus</taxon>
    </lineage>
</organism>
<feature type="domain" description="FecR protein" evidence="3">
    <location>
        <begin position="214"/>
        <end position="306"/>
    </location>
</feature>
<dbReference type="InterPro" id="IPR012373">
    <property type="entry name" value="Ferrdict_sens_TM"/>
</dbReference>
<feature type="region of interest" description="Disordered" evidence="1">
    <location>
        <begin position="351"/>
        <end position="506"/>
    </location>
</feature>
<dbReference type="Gene3D" id="2.60.120.1440">
    <property type="match status" value="1"/>
</dbReference>
<dbReference type="Pfam" id="PF04773">
    <property type="entry name" value="FecR"/>
    <property type="match status" value="1"/>
</dbReference>
<dbReference type="RefSeq" id="WP_193349492.1">
    <property type="nucleotide sequence ID" value="NZ_CBCSIP010000170.1"/>
</dbReference>
<evidence type="ECO:0000256" key="1">
    <source>
        <dbReference type="SAM" id="MobiDB-lite"/>
    </source>
</evidence>
<feature type="region of interest" description="Disordered" evidence="1">
    <location>
        <begin position="639"/>
        <end position="684"/>
    </location>
</feature>
<comment type="caution">
    <text evidence="5">The sequence shown here is derived from an EMBL/GenBank/DDBJ whole genome shotgun (WGS) entry which is preliminary data.</text>
</comment>
<evidence type="ECO:0000256" key="2">
    <source>
        <dbReference type="SAM" id="Phobius"/>
    </source>
</evidence>
<keyword evidence="6" id="KW-1185">Reference proteome</keyword>